<name>A0A7J7CMT8_TRIWF</name>
<evidence type="ECO:0000313" key="8">
    <source>
        <dbReference type="EMBL" id="KAF5735351.1"/>
    </source>
</evidence>
<reference evidence="8 9" key="1">
    <citation type="journal article" date="2020" name="Nat. Commun.">
        <title>Genome of Tripterygium wilfordii and identification of cytochrome P450 involved in triptolide biosynthesis.</title>
        <authorList>
            <person name="Tu L."/>
            <person name="Su P."/>
            <person name="Zhang Z."/>
            <person name="Gao L."/>
            <person name="Wang J."/>
            <person name="Hu T."/>
            <person name="Zhou J."/>
            <person name="Zhang Y."/>
            <person name="Zhao Y."/>
            <person name="Liu Y."/>
            <person name="Song Y."/>
            <person name="Tong Y."/>
            <person name="Lu Y."/>
            <person name="Yang J."/>
            <person name="Xu C."/>
            <person name="Jia M."/>
            <person name="Peters R.J."/>
            <person name="Huang L."/>
            <person name="Gao W."/>
        </authorList>
    </citation>
    <scope>NUCLEOTIDE SEQUENCE [LARGE SCALE GENOMIC DNA]</scope>
    <source>
        <strain evidence="9">cv. XIE 37</strain>
        <tissue evidence="8">Leaf</tissue>
    </source>
</reference>
<dbReference type="SUPFAM" id="SSF49764">
    <property type="entry name" value="HSP20-like chaperones"/>
    <property type="match status" value="1"/>
</dbReference>
<evidence type="ECO:0000256" key="1">
    <source>
        <dbReference type="ARBA" id="ARBA00004162"/>
    </source>
</evidence>
<protein>
    <recommendedName>
        <fullName evidence="7">SHSP domain-containing protein</fullName>
    </recommendedName>
</protein>
<dbReference type="PANTHER" id="PTHR43670:SF34">
    <property type="entry name" value="HSP20-LIKE CHAPERONES SUPERFAMILY PROTEIN"/>
    <property type="match status" value="1"/>
</dbReference>
<dbReference type="GO" id="GO:0006952">
    <property type="term" value="P:defense response"/>
    <property type="evidence" value="ECO:0007669"/>
    <property type="project" value="UniProtKB-KW"/>
</dbReference>
<dbReference type="AlphaFoldDB" id="A0A7J7CMT8"/>
<proteinExistence type="inferred from homology"/>
<keyword evidence="2" id="KW-1003">Cell membrane</keyword>
<gene>
    <name evidence="8" type="ORF">HS088_TW15G00853</name>
</gene>
<accession>A0A7J7CMT8</accession>
<dbReference type="InterPro" id="IPR002068">
    <property type="entry name" value="A-crystallin/Hsp20_dom"/>
</dbReference>
<comment type="subcellular location">
    <subcellularLocation>
        <location evidence="1">Cell membrane</location>
        <topology evidence="1">Single-pass membrane protein</topology>
    </subcellularLocation>
</comment>
<evidence type="ECO:0000256" key="3">
    <source>
        <dbReference type="ARBA" id="ARBA00022821"/>
    </source>
</evidence>
<comment type="similarity">
    <text evidence="4 5">Belongs to the small heat shock protein (HSP20) family.</text>
</comment>
<dbReference type="CDD" id="cd06464">
    <property type="entry name" value="ACD_sHsps-like"/>
    <property type="match status" value="1"/>
</dbReference>
<evidence type="ECO:0000256" key="2">
    <source>
        <dbReference type="ARBA" id="ARBA00022475"/>
    </source>
</evidence>
<dbReference type="GO" id="GO:0005886">
    <property type="term" value="C:plasma membrane"/>
    <property type="evidence" value="ECO:0007669"/>
    <property type="project" value="UniProtKB-SubCell"/>
</dbReference>
<organism evidence="8 9">
    <name type="scientific">Tripterygium wilfordii</name>
    <name type="common">Thunder God vine</name>
    <dbReference type="NCBI Taxonomy" id="458696"/>
    <lineage>
        <taxon>Eukaryota</taxon>
        <taxon>Viridiplantae</taxon>
        <taxon>Streptophyta</taxon>
        <taxon>Embryophyta</taxon>
        <taxon>Tracheophyta</taxon>
        <taxon>Spermatophyta</taxon>
        <taxon>Magnoliopsida</taxon>
        <taxon>eudicotyledons</taxon>
        <taxon>Gunneridae</taxon>
        <taxon>Pentapetalae</taxon>
        <taxon>rosids</taxon>
        <taxon>fabids</taxon>
        <taxon>Celastrales</taxon>
        <taxon>Celastraceae</taxon>
        <taxon>Tripterygium</taxon>
    </lineage>
</organism>
<feature type="domain" description="SHSP" evidence="7">
    <location>
        <begin position="23"/>
        <end position="143"/>
    </location>
</feature>
<keyword evidence="2" id="KW-0472">Membrane</keyword>
<evidence type="ECO:0000259" key="7">
    <source>
        <dbReference type="PROSITE" id="PS01031"/>
    </source>
</evidence>
<evidence type="ECO:0000313" key="9">
    <source>
        <dbReference type="Proteomes" id="UP000593562"/>
    </source>
</evidence>
<dbReference type="PROSITE" id="PS01031">
    <property type="entry name" value="SHSP"/>
    <property type="match status" value="1"/>
</dbReference>
<dbReference type="Gene3D" id="2.60.40.790">
    <property type="match status" value="1"/>
</dbReference>
<dbReference type="PANTHER" id="PTHR43670">
    <property type="entry name" value="HEAT SHOCK PROTEIN 26"/>
    <property type="match status" value="1"/>
</dbReference>
<dbReference type="EMBL" id="JAAARO010000015">
    <property type="protein sequence ID" value="KAF5735351.1"/>
    <property type="molecule type" value="Genomic_DNA"/>
</dbReference>
<comment type="caution">
    <text evidence="8">The sequence shown here is derived from an EMBL/GenBank/DDBJ whole genome shotgun (WGS) entry which is preliminary data.</text>
</comment>
<dbReference type="Proteomes" id="UP000593562">
    <property type="component" value="Unassembled WGS sequence"/>
</dbReference>
<dbReference type="GO" id="GO:0034605">
    <property type="term" value="P:cellular response to heat"/>
    <property type="evidence" value="ECO:0007669"/>
    <property type="project" value="TreeGrafter"/>
</dbReference>
<feature type="compositionally biased region" description="Basic and acidic residues" evidence="6">
    <location>
        <begin position="214"/>
        <end position="223"/>
    </location>
</feature>
<evidence type="ECO:0000256" key="6">
    <source>
        <dbReference type="SAM" id="MobiDB-lite"/>
    </source>
</evidence>
<keyword evidence="3" id="KW-0611">Plant defense</keyword>
<dbReference type="InterPro" id="IPR008978">
    <property type="entry name" value="HSP20-like_chaperone"/>
</dbReference>
<sequence length="240" mass="27148">MELELALKITRTRDDITSLSDLRISKDPHGPLFVSRETNTMFVLIAHLKDYRGDNIDIKINEDGSRIEIAGAKPVEEMVLKRWIMWNKKLKLRTFKKVFRVPDGVVLDKIKAKFNEEDSALTITMPKMVKGIVGVAIEEVKEEEVDRGTQVTGINIDPEQETTSVQESKEAERVLETKPEISQTTAGEAPTEESDRGETSATEDGLIEEESQETGERKLQQEKRPRKNLIGGELQLQTMV</sequence>
<evidence type="ECO:0000256" key="5">
    <source>
        <dbReference type="RuleBase" id="RU003616"/>
    </source>
</evidence>
<keyword evidence="9" id="KW-1185">Reference proteome</keyword>
<dbReference type="InParanoid" id="A0A7J7CMT8"/>
<feature type="region of interest" description="Disordered" evidence="6">
    <location>
        <begin position="144"/>
        <end position="240"/>
    </location>
</feature>
<feature type="compositionally biased region" description="Basic and acidic residues" evidence="6">
    <location>
        <begin position="167"/>
        <end position="179"/>
    </location>
</feature>
<dbReference type="Pfam" id="PF00011">
    <property type="entry name" value="HSP20"/>
    <property type="match status" value="1"/>
</dbReference>
<evidence type="ECO:0000256" key="4">
    <source>
        <dbReference type="PROSITE-ProRule" id="PRU00285"/>
    </source>
</evidence>